<evidence type="ECO:0000313" key="4">
    <source>
        <dbReference type="Proteomes" id="UP001375240"/>
    </source>
</evidence>
<evidence type="ECO:0000256" key="1">
    <source>
        <dbReference type="SAM" id="SignalP"/>
    </source>
</evidence>
<dbReference type="Proteomes" id="UP001375240">
    <property type="component" value="Unassembled WGS sequence"/>
</dbReference>
<dbReference type="AlphaFoldDB" id="A0AAV9UQ37"/>
<keyword evidence="4" id="KW-1185">Reference proteome</keyword>
<sequence>MLSYSAAVNVAVWALAAFAGPSVGIDPLYPEQHAVSPAAANGLTEFFQVYRPPLAPLTTTAHPHDDFSGEACSTTLMKYEFVNSYGHPAVAQYTPPPASCDWNTVYFHLYTTSKGRQYDRLAFLFFNDTELWRTSTPEPTAAGIYSTYTKDLTHFSTLLRQSGTLIFDLGNIVNDVLTGTFAVTLTAHYFKLEVPPQHKPADVVVPVSKMQGSNGQPSNFVLPNDFAGSTISVPKNVKKAVLSVIASGNSNEEFWYTNVPDNLANAFPNTPLLSHSSYREVQVFVDGVMVEAIMPTPAIYTGGINPGLWKPIVCPYAYDLWEAEIDITPWVAGKSNAAIELQVQGLRNVQRNLEVGGGIGQNWYVSARTFFWTDSAATPVDAAQFVSKSSPPTIQYGYNIDGEGDAKVLSFSLSVERQTAVQRDTGASNILVTRNQKYRIQSSLFANGNNQTLLATTSVNESVQIIPHNSTDSRQQVDVRESEFTLGIDSAYIQYKDTSFFLYGKVNNTYQNQGPESPLLTDKSALFLESPSSAEQLGLQRYQDSRFMDDSSSYFSAATGSNKPSWINGISHQGYRYDLTGNSLVTKRTVKSYERDVRSIYPEVKSDFQTINGVSVPDLVRINSDPNHRRIGVEAAQAICVSQPHGRVLECASG</sequence>
<dbReference type="InterPro" id="IPR056948">
    <property type="entry name" value="PNGaseA_N"/>
</dbReference>
<dbReference type="EMBL" id="JAVHNQ010000006">
    <property type="protein sequence ID" value="KAK6344317.1"/>
    <property type="molecule type" value="Genomic_DNA"/>
</dbReference>
<dbReference type="PANTHER" id="PTHR31104">
    <property type="entry name" value="PEPTIDE-N4-(N-ACETYL-BETA-GLUCOSAMINYL)ASPARAGINE AMIDASE A PROTEIN"/>
    <property type="match status" value="1"/>
</dbReference>
<gene>
    <name evidence="3" type="ORF">TWF696_007957</name>
</gene>
<keyword evidence="1" id="KW-0732">Signal</keyword>
<organism evidence="3 4">
    <name type="scientific">Orbilia brochopaga</name>
    <dbReference type="NCBI Taxonomy" id="3140254"/>
    <lineage>
        <taxon>Eukaryota</taxon>
        <taxon>Fungi</taxon>
        <taxon>Dikarya</taxon>
        <taxon>Ascomycota</taxon>
        <taxon>Pezizomycotina</taxon>
        <taxon>Orbiliomycetes</taxon>
        <taxon>Orbiliales</taxon>
        <taxon>Orbiliaceae</taxon>
        <taxon>Orbilia</taxon>
    </lineage>
</organism>
<name>A0AAV9UQ37_9PEZI</name>
<accession>A0AAV9UQ37</accession>
<proteinExistence type="predicted"/>
<comment type="caution">
    <text evidence="3">The sequence shown here is derived from an EMBL/GenBank/DDBJ whole genome shotgun (WGS) entry which is preliminary data.</text>
</comment>
<dbReference type="InterPro" id="IPR021102">
    <property type="entry name" value="PNGase_A"/>
</dbReference>
<feature type="signal peptide" evidence="1">
    <location>
        <begin position="1"/>
        <end position="24"/>
    </location>
</feature>
<evidence type="ECO:0000313" key="3">
    <source>
        <dbReference type="EMBL" id="KAK6344317.1"/>
    </source>
</evidence>
<feature type="domain" description="Peptide N-acetyl-beta-D-glucosaminyl asparaginase amidase A N-terminal" evidence="2">
    <location>
        <begin position="69"/>
        <end position="381"/>
    </location>
</feature>
<dbReference type="Pfam" id="PF12222">
    <property type="entry name" value="PNGaseA"/>
    <property type="match status" value="1"/>
</dbReference>
<protein>
    <recommendedName>
        <fullName evidence="2">Peptide N-acetyl-beta-D-glucosaminyl asparaginase amidase A N-terminal domain-containing protein</fullName>
    </recommendedName>
</protein>
<feature type="chain" id="PRO_5043765605" description="Peptide N-acetyl-beta-D-glucosaminyl asparaginase amidase A N-terminal domain-containing protein" evidence="1">
    <location>
        <begin position="25"/>
        <end position="654"/>
    </location>
</feature>
<evidence type="ECO:0000259" key="2">
    <source>
        <dbReference type="Pfam" id="PF12222"/>
    </source>
</evidence>
<reference evidence="3 4" key="1">
    <citation type="submission" date="2019-10" db="EMBL/GenBank/DDBJ databases">
        <authorList>
            <person name="Palmer J.M."/>
        </authorList>
    </citation>
    <scope>NUCLEOTIDE SEQUENCE [LARGE SCALE GENOMIC DNA]</scope>
    <source>
        <strain evidence="3 4">TWF696</strain>
    </source>
</reference>